<name>A0ABS5R9U5_9HYPH</name>
<dbReference type="RefSeq" id="WP_213756410.1">
    <property type="nucleotide sequence ID" value="NZ_JAHCQH010000020.1"/>
</dbReference>
<evidence type="ECO:0000256" key="1">
    <source>
        <dbReference type="SAM" id="SignalP"/>
    </source>
</evidence>
<accession>A0ABS5R9U5</accession>
<dbReference type="Proteomes" id="UP001166585">
    <property type="component" value="Unassembled WGS sequence"/>
</dbReference>
<evidence type="ECO:0000313" key="2">
    <source>
        <dbReference type="EMBL" id="MBS9478438.1"/>
    </source>
</evidence>
<evidence type="ECO:0008006" key="4">
    <source>
        <dbReference type="Google" id="ProtNLM"/>
    </source>
</evidence>
<dbReference type="EMBL" id="JAHCQH010000020">
    <property type="protein sequence ID" value="MBS9478438.1"/>
    <property type="molecule type" value="Genomic_DNA"/>
</dbReference>
<comment type="caution">
    <text evidence="2">The sequence shown here is derived from an EMBL/GenBank/DDBJ whole genome shotgun (WGS) entry which is preliminary data.</text>
</comment>
<protein>
    <recommendedName>
        <fullName evidence="4">DUF2946 domain-containing protein</fullName>
    </recommendedName>
</protein>
<gene>
    <name evidence="2" type="ORF">KIP89_15095</name>
</gene>
<feature type="chain" id="PRO_5045252038" description="DUF2946 domain-containing protein" evidence="1">
    <location>
        <begin position="26"/>
        <end position="119"/>
    </location>
</feature>
<keyword evidence="1" id="KW-0732">Signal</keyword>
<keyword evidence="3" id="KW-1185">Reference proteome</keyword>
<evidence type="ECO:0000313" key="3">
    <source>
        <dbReference type="Proteomes" id="UP001166585"/>
    </source>
</evidence>
<feature type="signal peptide" evidence="1">
    <location>
        <begin position="1"/>
        <end position="25"/>
    </location>
</feature>
<organism evidence="2 3">
    <name type="scientific">Ancylobacter radicis</name>
    <dbReference type="NCBI Taxonomy" id="2836179"/>
    <lineage>
        <taxon>Bacteria</taxon>
        <taxon>Pseudomonadati</taxon>
        <taxon>Pseudomonadota</taxon>
        <taxon>Alphaproteobacteria</taxon>
        <taxon>Hyphomicrobiales</taxon>
        <taxon>Xanthobacteraceae</taxon>
        <taxon>Ancylobacter</taxon>
    </lineage>
</organism>
<sequence length="119" mass="12038">MRLIRFLVALLALAVCLAGPGAALAGTPLRAAPMPCHESAGVPVASSVATTHLAASQRPRPADGAARHLCCVLGQMVLPLLAMPPLEPPYPQASRLALPAGAAPIGHVPAIPVPPPRFA</sequence>
<reference evidence="2" key="1">
    <citation type="submission" date="2021-05" db="EMBL/GenBank/DDBJ databases">
        <authorList>
            <person name="Sun Q."/>
            <person name="Inoue M."/>
        </authorList>
    </citation>
    <scope>NUCLEOTIDE SEQUENCE</scope>
    <source>
        <strain evidence="2">VKM B-3255</strain>
    </source>
</reference>
<proteinExistence type="predicted"/>